<sequence length="81" mass="8276">MSTTAATVHPSAYALTALTAAVRAGHTALTGDAPEFRDAARREALTEAAHEAAAAVVRLATELGASDDQAFACLDQAVLPR</sequence>
<accession>A0A379JLZ6</accession>
<name>A0A379JLZ6_9NOCA</name>
<gene>
    <name evidence="1" type="ORF">NCTC1934_06889</name>
</gene>
<evidence type="ECO:0000313" key="1">
    <source>
        <dbReference type="EMBL" id="SUD49535.1"/>
    </source>
</evidence>
<dbReference type="EMBL" id="UGRY01000008">
    <property type="protein sequence ID" value="SUD49535.1"/>
    <property type="molecule type" value="Genomic_DNA"/>
</dbReference>
<dbReference type="AlphaFoldDB" id="A0A379JLZ6"/>
<proteinExistence type="predicted"/>
<dbReference type="RefSeq" id="WP_039819050.1">
    <property type="nucleotide sequence ID" value="NZ_UGRY01000008.1"/>
</dbReference>
<evidence type="ECO:0000313" key="2">
    <source>
        <dbReference type="Proteomes" id="UP000255467"/>
    </source>
</evidence>
<reference evidence="1 2" key="1">
    <citation type="submission" date="2018-06" db="EMBL/GenBank/DDBJ databases">
        <authorList>
            <consortium name="Pathogen Informatics"/>
            <person name="Doyle S."/>
        </authorList>
    </citation>
    <scope>NUCLEOTIDE SEQUENCE [LARGE SCALE GENOMIC DNA]</scope>
    <source>
        <strain evidence="1 2">NCTC1934</strain>
    </source>
</reference>
<protein>
    <submittedName>
        <fullName evidence="1">Uncharacterized protein</fullName>
    </submittedName>
</protein>
<keyword evidence="2" id="KW-1185">Reference proteome</keyword>
<dbReference type="Proteomes" id="UP000255467">
    <property type="component" value="Unassembled WGS sequence"/>
</dbReference>
<organism evidence="1 2">
    <name type="scientific">Nocardia otitidiscaviarum</name>
    <dbReference type="NCBI Taxonomy" id="1823"/>
    <lineage>
        <taxon>Bacteria</taxon>
        <taxon>Bacillati</taxon>
        <taxon>Actinomycetota</taxon>
        <taxon>Actinomycetes</taxon>
        <taxon>Mycobacteriales</taxon>
        <taxon>Nocardiaceae</taxon>
        <taxon>Nocardia</taxon>
    </lineage>
</organism>